<organism evidence="3 4">
    <name type="scientific">Aspergillus carbonarius (strain ITEM 5010)</name>
    <dbReference type="NCBI Taxonomy" id="602072"/>
    <lineage>
        <taxon>Eukaryota</taxon>
        <taxon>Fungi</taxon>
        <taxon>Dikarya</taxon>
        <taxon>Ascomycota</taxon>
        <taxon>Pezizomycotina</taxon>
        <taxon>Eurotiomycetes</taxon>
        <taxon>Eurotiomycetidae</taxon>
        <taxon>Eurotiales</taxon>
        <taxon>Aspergillaceae</taxon>
        <taxon>Aspergillus</taxon>
        <taxon>Aspergillus subgen. Circumdati</taxon>
    </lineage>
</organism>
<name>A0A1R3RPZ9_ASPC5</name>
<dbReference type="EMBL" id="KV907498">
    <property type="protein sequence ID" value="OOF96567.1"/>
    <property type="molecule type" value="Genomic_DNA"/>
</dbReference>
<dbReference type="OMA" id="RRHEHAN"/>
<keyword evidence="2" id="KW-0732">Signal</keyword>
<feature type="chain" id="PRO_5012164389" evidence="2">
    <location>
        <begin position="17"/>
        <end position="327"/>
    </location>
</feature>
<dbReference type="VEuPathDB" id="FungiDB:ASPCADRAFT_206737"/>
<dbReference type="Proteomes" id="UP000188318">
    <property type="component" value="Unassembled WGS sequence"/>
</dbReference>
<dbReference type="STRING" id="602072.A0A1R3RPZ9"/>
<feature type="compositionally biased region" description="Polar residues" evidence="1">
    <location>
        <begin position="310"/>
        <end position="319"/>
    </location>
</feature>
<gene>
    <name evidence="3" type="ORF">ASPCADRAFT_206737</name>
</gene>
<protein>
    <submittedName>
        <fullName evidence="3">Uncharacterized protein</fullName>
    </submittedName>
</protein>
<dbReference type="AlphaFoldDB" id="A0A1R3RPZ9"/>
<dbReference type="OrthoDB" id="4490287at2759"/>
<evidence type="ECO:0000256" key="2">
    <source>
        <dbReference type="SAM" id="SignalP"/>
    </source>
</evidence>
<evidence type="ECO:0000256" key="1">
    <source>
        <dbReference type="SAM" id="MobiDB-lite"/>
    </source>
</evidence>
<keyword evidence="4" id="KW-1185">Reference proteome</keyword>
<evidence type="ECO:0000313" key="4">
    <source>
        <dbReference type="Proteomes" id="UP000188318"/>
    </source>
</evidence>
<feature type="region of interest" description="Disordered" evidence="1">
    <location>
        <begin position="284"/>
        <end position="327"/>
    </location>
</feature>
<sequence>MHPAALLLALALSAHAVPVLNSRENNTYERRDAPYKVVNVAGPTTPTVETITATNPPTTITVTEYPSSTPAVVPGPSSSSWAIGLAVNDAPLERRESNSTESHAIAARSNDTVTAVNEHIIGSNRRSDSLNETEHSLHARSNGTFEVFARGNDTSSKAMARQHIPIPPLSEDEVTNSTSGLVARSNDTVSKIPARGVDIAQRAQNTSKVISHPGRDLNGTALQARELNATHVDAAAAGSVDKRGLNTTEVSPKVFARTSNDTVVQSRQIQDAVTDDAAWASKHDNATKLAIEPKARSQNETEETPIPRVTRSSNETVSQAKDENLIE</sequence>
<feature type="compositionally biased region" description="Basic and acidic residues" evidence="1">
    <location>
        <begin position="284"/>
        <end position="299"/>
    </location>
</feature>
<evidence type="ECO:0000313" key="3">
    <source>
        <dbReference type="EMBL" id="OOF96567.1"/>
    </source>
</evidence>
<accession>A0A1R3RPZ9</accession>
<proteinExistence type="predicted"/>
<reference evidence="4" key="1">
    <citation type="journal article" date="2017" name="Genome Biol.">
        <title>Comparative genomics reveals high biological diversity and specific adaptations in the industrially and medically important fungal genus Aspergillus.</title>
        <authorList>
            <person name="de Vries R.P."/>
            <person name="Riley R."/>
            <person name="Wiebenga A."/>
            <person name="Aguilar-Osorio G."/>
            <person name="Amillis S."/>
            <person name="Uchima C.A."/>
            <person name="Anderluh G."/>
            <person name="Asadollahi M."/>
            <person name="Askin M."/>
            <person name="Barry K."/>
            <person name="Battaglia E."/>
            <person name="Bayram O."/>
            <person name="Benocci T."/>
            <person name="Braus-Stromeyer S.A."/>
            <person name="Caldana C."/>
            <person name="Canovas D."/>
            <person name="Cerqueira G.C."/>
            <person name="Chen F."/>
            <person name="Chen W."/>
            <person name="Choi C."/>
            <person name="Clum A."/>
            <person name="Dos Santos R.A."/>
            <person name="Damasio A.R."/>
            <person name="Diallinas G."/>
            <person name="Emri T."/>
            <person name="Fekete E."/>
            <person name="Flipphi M."/>
            <person name="Freyberg S."/>
            <person name="Gallo A."/>
            <person name="Gournas C."/>
            <person name="Habgood R."/>
            <person name="Hainaut M."/>
            <person name="Harispe M.L."/>
            <person name="Henrissat B."/>
            <person name="Hilden K.S."/>
            <person name="Hope R."/>
            <person name="Hossain A."/>
            <person name="Karabika E."/>
            <person name="Karaffa L."/>
            <person name="Karanyi Z."/>
            <person name="Krasevec N."/>
            <person name="Kuo A."/>
            <person name="Kusch H."/>
            <person name="LaButti K."/>
            <person name="Lagendijk E.L."/>
            <person name="Lapidus A."/>
            <person name="Levasseur A."/>
            <person name="Lindquist E."/>
            <person name="Lipzen A."/>
            <person name="Logrieco A.F."/>
            <person name="MacCabe A."/>
            <person name="Maekelae M.R."/>
            <person name="Malavazi I."/>
            <person name="Melin P."/>
            <person name="Meyer V."/>
            <person name="Mielnichuk N."/>
            <person name="Miskei M."/>
            <person name="Molnar A.P."/>
            <person name="Mule G."/>
            <person name="Ngan C.Y."/>
            <person name="Orejas M."/>
            <person name="Orosz E."/>
            <person name="Ouedraogo J.P."/>
            <person name="Overkamp K.M."/>
            <person name="Park H.-S."/>
            <person name="Perrone G."/>
            <person name="Piumi F."/>
            <person name="Punt P.J."/>
            <person name="Ram A.F."/>
            <person name="Ramon A."/>
            <person name="Rauscher S."/>
            <person name="Record E."/>
            <person name="Riano-Pachon D.M."/>
            <person name="Robert V."/>
            <person name="Roehrig J."/>
            <person name="Ruller R."/>
            <person name="Salamov A."/>
            <person name="Salih N.S."/>
            <person name="Samson R.A."/>
            <person name="Sandor E."/>
            <person name="Sanguinetti M."/>
            <person name="Schuetze T."/>
            <person name="Sepcic K."/>
            <person name="Shelest E."/>
            <person name="Sherlock G."/>
            <person name="Sophianopoulou V."/>
            <person name="Squina F.M."/>
            <person name="Sun H."/>
            <person name="Susca A."/>
            <person name="Todd R.B."/>
            <person name="Tsang A."/>
            <person name="Unkles S.E."/>
            <person name="van de Wiele N."/>
            <person name="van Rossen-Uffink D."/>
            <person name="Oliveira J.V."/>
            <person name="Vesth T.C."/>
            <person name="Visser J."/>
            <person name="Yu J.-H."/>
            <person name="Zhou M."/>
            <person name="Andersen M.R."/>
            <person name="Archer D.B."/>
            <person name="Baker S.E."/>
            <person name="Benoit I."/>
            <person name="Brakhage A.A."/>
            <person name="Braus G.H."/>
            <person name="Fischer R."/>
            <person name="Frisvad J.C."/>
            <person name="Goldman G.H."/>
            <person name="Houbraken J."/>
            <person name="Oakley B."/>
            <person name="Pocsi I."/>
            <person name="Scazzocchio C."/>
            <person name="Seiboth B."/>
            <person name="vanKuyk P.A."/>
            <person name="Wortman J."/>
            <person name="Dyer P.S."/>
            <person name="Grigoriev I.V."/>
        </authorList>
    </citation>
    <scope>NUCLEOTIDE SEQUENCE [LARGE SCALE GENOMIC DNA]</scope>
    <source>
        <strain evidence="4">ITEM 5010</strain>
    </source>
</reference>
<feature type="signal peptide" evidence="2">
    <location>
        <begin position="1"/>
        <end position="16"/>
    </location>
</feature>